<dbReference type="InterPro" id="IPR050108">
    <property type="entry name" value="CDK"/>
</dbReference>
<evidence type="ECO:0000313" key="5">
    <source>
        <dbReference type="Proteomes" id="UP001280121"/>
    </source>
</evidence>
<keyword evidence="2" id="KW-0067">ATP-binding</keyword>
<dbReference type="SUPFAM" id="SSF56112">
    <property type="entry name" value="Protein kinase-like (PK-like)"/>
    <property type="match status" value="1"/>
</dbReference>
<organism evidence="4 5">
    <name type="scientific">Dipteronia dyeriana</name>
    <dbReference type="NCBI Taxonomy" id="168575"/>
    <lineage>
        <taxon>Eukaryota</taxon>
        <taxon>Viridiplantae</taxon>
        <taxon>Streptophyta</taxon>
        <taxon>Embryophyta</taxon>
        <taxon>Tracheophyta</taxon>
        <taxon>Spermatophyta</taxon>
        <taxon>Magnoliopsida</taxon>
        <taxon>eudicotyledons</taxon>
        <taxon>Gunneridae</taxon>
        <taxon>Pentapetalae</taxon>
        <taxon>rosids</taxon>
        <taxon>malvids</taxon>
        <taxon>Sapindales</taxon>
        <taxon>Sapindaceae</taxon>
        <taxon>Hippocastanoideae</taxon>
        <taxon>Acereae</taxon>
        <taxon>Dipteronia</taxon>
    </lineage>
</organism>
<dbReference type="GO" id="GO:0004674">
    <property type="term" value="F:protein serine/threonine kinase activity"/>
    <property type="evidence" value="ECO:0007669"/>
    <property type="project" value="TreeGrafter"/>
</dbReference>
<evidence type="ECO:0000256" key="2">
    <source>
        <dbReference type="ARBA" id="ARBA00022840"/>
    </source>
</evidence>
<dbReference type="InterPro" id="IPR011009">
    <property type="entry name" value="Kinase-like_dom_sf"/>
</dbReference>
<sequence>MKKYSTAVDMWSVGCIMAELLAKKPLFNGKTGADQIDKIFKTLGTQTETIWPGFSELPGPKAQFVKQPYYLLQKRFPAASFTGPPVLSELGFDLLNKLSYDPETRITVDDTLNRDWFREVPLPKSQDFMPTIPPQLGTGMFKEH</sequence>
<comment type="caution">
    <text evidence="4">The sequence shown here is derived from an EMBL/GenBank/DDBJ whole genome shotgun (WGS) entry which is preliminary data.</text>
</comment>
<evidence type="ECO:0000256" key="1">
    <source>
        <dbReference type="ARBA" id="ARBA00022741"/>
    </source>
</evidence>
<dbReference type="EMBL" id="JANJYI010000002">
    <property type="protein sequence ID" value="KAK2660357.1"/>
    <property type="molecule type" value="Genomic_DNA"/>
</dbReference>
<dbReference type="Gene3D" id="1.10.510.10">
    <property type="entry name" value="Transferase(Phosphotransferase) domain 1"/>
    <property type="match status" value="1"/>
</dbReference>
<dbReference type="AlphaFoldDB" id="A0AAE0CR40"/>
<keyword evidence="1" id="KW-0547">Nucleotide-binding</keyword>
<dbReference type="PANTHER" id="PTHR24056:SF415">
    <property type="entry name" value="CYCLIN-DEPENDENT KINASE G1"/>
    <property type="match status" value="1"/>
</dbReference>
<name>A0AAE0CR40_9ROSI</name>
<accession>A0AAE0CR40</accession>
<gene>
    <name evidence="4" type="ORF">Ddye_006890</name>
</gene>
<dbReference type="PROSITE" id="PS50011">
    <property type="entry name" value="PROTEIN_KINASE_DOM"/>
    <property type="match status" value="1"/>
</dbReference>
<evidence type="ECO:0000313" key="4">
    <source>
        <dbReference type="EMBL" id="KAK2660357.1"/>
    </source>
</evidence>
<dbReference type="PANTHER" id="PTHR24056">
    <property type="entry name" value="CELL DIVISION PROTEIN KINASE"/>
    <property type="match status" value="1"/>
</dbReference>
<reference evidence="4" key="1">
    <citation type="journal article" date="2023" name="Plant J.">
        <title>Genome sequences and population genomics provide insights into the demographic history, inbreeding, and mutation load of two 'living fossil' tree species of Dipteronia.</title>
        <authorList>
            <person name="Feng Y."/>
            <person name="Comes H.P."/>
            <person name="Chen J."/>
            <person name="Zhu S."/>
            <person name="Lu R."/>
            <person name="Zhang X."/>
            <person name="Li P."/>
            <person name="Qiu J."/>
            <person name="Olsen K.M."/>
            <person name="Qiu Y."/>
        </authorList>
    </citation>
    <scope>NUCLEOTIDE SEQUENCE</scope>
    <source>
        <strain evidence="4">KIB01</strain>
    </source>
</reference>
<evidence type="ECO:0000259" key="3">
    <source>
        <dbReference type="PROSITE" id="PS50011"/>
    </source>
</evidence>
<dbReference type="Pfam" id="PF00069">
    <property type="entry name" value="Pkinase"/>
    <property type="match status" value="1"/>
</dbReference>
<dbReference type="GO" id="GO:0005634">
    <property type="term" value="C:nucleus"/>
    <property type="evidence" value="ECO:0007669"/>
    <property type="project" value="TreeGrafter"/>
</dbReference>
<feature type="domain" description="Protein kinase" evidence="3">
    <location>
        <begin position="1"/>
        <end position="117"/>
    </location>
</feature>
<dbReference type="Proteomes" id="UP001280121">
    <property type="component" value="Unassembled WGS sequence"/>
</dbReference>
<protein>
    <recommendedName>
        <fullName evidence="3">Protein kinase domain-containing protein</fullName>
    </recommendedName>
</protein>
<keyword evidence="5" id="KW-1185">Reference proteome</keyword>
<proteinExistence type="predicted"/>
<dbReference type="InterPro" id="IPR000719">
    <property type="entry name" value="Prot_kinase_dom"/>
</dbReference>
<dbReference type="GO" id="GO:0007346">
    <property type="term" value="P:regulation of mitotic cell cycle"/>
    <property type="evidence" value="ECO:0007669"/>
    <property type="project" value="TreeGrafter"/>
</dbReference>
<dbReference type="GO" id="GO:0005524">
    <property type="term" value="F:ATP binding"/>
    <property type="evidence" value="ECO:0007669"/>
    <property type="project" value="UniProtKB-KW"/>
</dbReference>